<dbReference type="InterPro" id="IPR020845">
    <property type="entry name" value="AMP-binding_CS"/>
</dbReference>
<dbReference type="InterPro" id="IPR051414">
    <property type="entry name" value="Adenylate-forming_Reductase"/>
</dbReference>
<proteinExistence type="predicted"/>
<dbReference type="PROSITE" id="PS50075">
    <property type="entry name" value="CARRIER"/>
    <property type="match status" value="1"/>
</dbReference>
<dbReference type="InterPro" id="IPR036291">
    <property type="entry name" value="NAD(P)-bd_dom_sf"/>
</dbReference>
<keyword evidence="2" id="KW-0597">Phosphoprotein</keyword>
<dbReference type="EMBL" id="JABXXO010000010">
    <property type="protein sequence ID" value="KAF7768375.1"/>
    <property type="molecule type" value="Genomic_DNA"/>
</dbReference>
<dbReference type="PROSITE" id="PS00455">
    <property type="entry name" value="AMP_BINDING"/>
    <property type="match status" value="1"/>
</dbReference>
<dbReference type="InterPro" id="IPR009081">
    <property type="entry name" value="PP-bd_ACP"/>
</dbReference>
<name>A0A8H7C8J8_AGABI</name>
<dbReference type="Gene3D" id="3.40.50.720">
    <property type="entry name" value="NAD(P)-binding Rossmann-like Domain"/>
    <property type="match status" value="1"/>
</dbReference>
<keyword evidence="1" id="KW-0596">Phosphopantetheine</keyword>
<dbReference type="Proteomes" id="UP000629468">
    <property type="component" value="Unassembled WGS sequence"/>
</dbReference>
<comment type="caution">
    <text evidence="4">The sequence shown here is derived from an EMBL/GenBank/DDBJ whole genome shotgun (WGS) entry which is preliminary data.</text>
</comment>
<dbReference type="InterPro" id="IPR006162">
    <property type="entry name" value="Ppantetheine_attach_site"/>
</dbReference>
<dbReference type="PROSITE" id="PS00012">
    <property type="entry name" value="PHOSPHOPANTETHEINE"/>
    <property type="match status" value="1"/>
</dbReference>
<dbReference type="AlphaFoldDB" id="A0A8H7C8J8"/>
<dbReference type="Pfam" id="PF07993">
    <property type="entry name" value="NAD_binding_4"/>
    <property type="match status" value="1"/>
</dbReference>
<organism evidence="4 5">
    <name type="scientific">Agaricus bisporus var. burnettii</name>
    <dbReference type="NCBI Taxonomy" id="192524"/>
    <lineage>
        <taxon>Eukaryota</taxon>
        <taxon>Fungi</taxon>
        <taxon>Dikarya</taxon>
        <taxon>Basidiomycota</taxon>
        <taxon>Agaricomycotina</taxon>
        <taxon>Agaricomycetes</taxon>
        <taxon>Agaricomycetidae</taxon>
        <taxon>Agaricales</taxon>
        <taxon>Agaricineae</taxon>
        <taxon>Agaricaceae</taxon>
        <taxon>Agaricus</taxon>
    </lineage>
</organism>
<accession>A0A8H7C8J8</accession>
<evidence type="ECO:0000313" key="4">
    <source>
        <dbReference type="EMBL" id="KAF7768375.1"/>
    </source>
</evidence>
<dbReference type="InterPro" id="IPR013120">
    <property type="entry name" value="FAR_NAD-bd"/>
</dbReference>
<dbReference type="InterPro" id="IPR042099">
    <property type="entry name" value="ANL_N_sf"/>
</dbReference>
<evidence type="ECO:0000256" key="2">
    <source>
        <dbReference type="ARBA" id="ARBA00022553"/>
    </source>
</evidence>
<dbReference type="Gene3D" id="3.40.50.12780">
    <property type="entry name" value="N-terminal domain of ligase-like"/>
    <property type="match status" value="1"/>
</dbReference>
<reference evidence="4 5" key="1">
    <citation type="journal article" name="Sci. Rep.">
        <title>Telomere-to-telomere assembled and centromere annotated genomes of the two main subspecies of the button mushroom Agaricus bisporus reveal especially polymorphic chromosome ends.</title>
        <authorList>
            <person name="Sonnenberg A.S.M."/>
            <person name="Sedaghat-Telgerd N."/>
            <person name="Lavrijssen B."/>
            <person name="Ohm R.A."/>
            <person name="Hendrickx P.M."/>
            <person name="Scholtmeijer K."/>
            <person name="Baars J.J.P."/>
            <person name="van Peer A."/>
        </authorList>
    </citation>
    <scope>NUCLEOTIDE SEQUENCE [LARGE SCALE GENOMIC DNA]</scope>
    <source>
        <strain evidence="4 5">H119_p4</strain>
    </source>
</reference>
<protein>
    <recommendedName>
        <fullName evidence="3">Carrier domain-containing protein</fullName>
    </recommendedName>
</protein>
<dbReference type="PANTHER" id="PTHR43439">
    <property type="entry name" value="PHENYLACETATE-COENZYME A LIGASE"/>
    <property type="match status" value="1"/>
</dbReference>
<gene>
    <name evidence="4" type="ORF">Agabi119p4_7618</name>
</gene>
<dbReference type="PANTHER" id="PTHR43439:SF2">
    <property type="entry name" value="ENZYME, PUTATIVE (JCVI)-RELATED"/>
    <property type="match status" value="1"/>
</dbReference>
<sequence length="1092" mass="119308">MSSTASGSTFVRPHVNIGYSDDRPDGIETLPDLVEFAAKHNPDHIFGQQLRANDLANPCIITFSQLAYAVERASAWLVGVGATTGRTEHEDKIPPVALLCGSDITLYIYMCALLRIGAPVLQISARLTPVAILHLLKSTNPSAVIVSSQVSHAVHETIQMYDKEQPDGFIYPKIVESVGYESFLRPTGALAKYPVPPKCAKFDHSDVEAFIMHSSGTTGLPKPIGHSQAYPLLYPRCHRIPKQDEPFRYQVSTLPLYHGFGLMAPSLSLGIGIPFVMPPAATIPTGKSALAMLNSTGARYLLTVPSILEDILNLPDGVGLKALQKLEYVVIGGAALKDSVGDELVSNGVHLLNHWGTTEIGCITPIQRVPPGHDWHYLIPRSDTGLKFLPSEDGSGGYHLVGRAPGWAEDHVNQDLLEAHPQNKNQFRIMGRADDLIVLATGEKVRPTTLEQTLCEHPDVKDVLAFGNGQTALGLIVELRSDSSWEINDPKALQSLRVSIDPYLEKGNSFIDAQGKVTRDMIVFAKQDTERQLLRADKGSLLRKANWITFEADIKAAYEHTENVTAAPLPLPSVDGGEALLTAIRSQVEQVCPAIISANNDTADFFEAGMDSLQATRLRRALLNGLKATRGLPAPVTDLESDFIFENSSTVKLFNAVKEAMQGAHNDTEDKETKRIRTMEDMEAKYRLELASYAGVAAEARQKRKEYIGDYDDRKVILLTGSTGSLGCFLLARLAGDTSVRKVYCLNRAVSGTSARERQIDLMGKRGAKMDEKDWEKVDILEAEPSKEDLGLGEAKYNEIVGVTHIIHNAWPVNFSRNLASFEPHIKAFANLFRLAIQSSGARPSNADPTRVIFTSSIAVASHFHTHNPDGPAEIPEIPLGAINSGDWGYPEGKWVGERIGLAANEMYGQDDALVQSSTVRIGQMTGPEGSGAWNESEHVPLIVQSCSKLAAVPALKGSFSWLPVNRACEVLSELLFAKNFRPVSHLENPARQSWEGFVEEVASILGGSQPLPIISFGEWLDKVKAAGEEKNPAHKVLNFLETNFVHHLAAGIVLDTSGARSESPTLVKSTAIGRQHLEEYITYWRRVGDMQ</sequence>
<dbReference type="SUPFAM" id="SSF51735">
    <property type="entry name" value="NAD(P)-binding Rossmann-fold domains"/>
    <property type="match status" value="1"/>
</dbReference>
<feature type="domain" description="Carrier" evidence="3">
    <location>
        <begin position="575"/>
        <end position="661"/>
    </location>
</feature>
<dbReference type="Pfam" id="PF00501">
    <property type="entry name" value="AMP-binding"/>
    <property type="match status" value="1"/>
</dbReference>
<dbReference type="InterPro" id="IPR000873">
    <property type="entry name" value="AMP-dep_synth/lig_dom"/>
</dbReference>
<dbReference type="Pfam" id="PF23562">
    <property type="entry name" value="AMP-binding_C_3"/>
    <property type="match status" value="1"/>
</dbReference>
<evidence type="ECO:0000259" key="3">
    <source>
        <dbReference type="PROSITE" id="PS50075"/>
    </source>
</evidence>
<evidence type="ECO:0000256" key="1">
    <source>
        <dbReference type="ARBA" id="ARBA00022450"/>
    </source>
</evidence>
<evidence type="ECO:0000313" key="5">
    <source>
        <dbReference type="Proteomes" id="UP000629468"/>
    </source>
</evidence>
<dbReference type="SUPFAM" id="SSF56801">
    <property type="entry name" value="Acetyl-CoA synthetase-like"/>
    <property type="match status" value="1"/>
</dbReference>